<gene>
    <name evidence="2" type="ORF">Srubr_66420</name>
</gene>
<evidence type="ECO:0000313" key="3">
    <source>
        <dbReference type="Proteomes" id="UP000646738"/>
    </source>
</evidence>
<sequence length="83" mass="9119">MYGSGVPWGKIHADRRAREADGRASQARGEAMAWKARARELAVLVSELADQAHPSHVQDAPGCRCRGCCGELMKEIWGRNPTM</sequence>
<dbReference type="Proteomes" id="UP000646738">
    <property type="component" value="Unassembled WGS sequence"/>
</dbReference>
<evidence type="ECO:0000256" key="1">
    <source>
        <dbReference type="SAM" id="MobiDB-lite"/>
    </source>
</evidence>
<dbReference type="EMBL" id="BNEA01000015">
    <property type="protein sequence ID" value="GHI56796.1"/>
    <property type="molecule type" value="Genomic_DNA"/>
</dbReference>
<keyword evidence="3" id="KW-1185">Reference proteome</keyword>
<feature type="region of interest" description="Disordered" evidence="1">
    <location>
        <begin position="1"/>
        <end position="27"/>
    </location>
</feature>
<proteinExistence type="predicted"/>
<protein>
    <submittedName>
        <fullName evidence="2">Uncharacterized protein</fullName>
    </submittedName>
</protein>
<name>A0ABQ3RLQ7_STRRR</name>
<feature type="compositionally biased region" description="Basic and acidic residues" evidence="1">
    <location>
        <begin position="11"/>
        <end position="22"/>
    </location>
</feature>
<accession>A0ABQ3RLQ7</accession>
<evidence type="ECO:0000313" key="2">
    <source>
        <dbReference type="EMBL" id="GHI56796.1"/>
    </source>
</evidence>
<organism evidence="2 3">
    <name type="scientific">Streptomyces rubradiris</name>
    <name type="common">Streptomyces achromogenes subsp. rubradiris</name>
    <dbReference type="NCBI Taxonomy" id="285531"/>
    <lineage>
        <taxon>Bacteria</taxon>
        <taxon>Bacillati</taxon>
        <taxon>Actinomycetota</taxon>
        <taxon>Actinomycetes</taxon>
        <taxon>Kitasatosporales</taxon>
        <taxon>Streptomycetaceae</taxon>
        <taxon>Streptomyces</taxon>
    </lineage>
</organism>
<reference evidence="3" key="1">
    <citation type="submission" date="2023-07" db="EMBL/GenBank/DDBJ databases">
        <title>Whole genome shotgun sequence of Streptomyces achromogenes subsp. rubradiris NBRC 14000.</title>
        <authorList>
            <person name="Komaki H."/>
            <person name="Tamura T."/>
        </authorList>
    </citation>
    <scope>NUCLEOTIDE SEQUENCE [LARGE SCALE GENOMIC DNA]</scope>
    <source>
        <strain evidence="3">NBRC 14000</strain>
    </source>
</reference>
<comment type="caution">
    <text evidence="2">The sequence shown here is derived from an EMBL/GenBank/DDBJ whole genome shotgun (WGS) entry which is preliminary data.</text>
</comment>